<evidence type="ECO:0000256" key="5">
    <source>
        <dbReference type="ARBA" id="ARBA00022842"/>
    </source>
</evidence>
<keyword evidence="5" id="KW-0460">Magnesium</keyword>
<evidence type="ECO:0000256" key="6">
    <source>
        <dbReference type="ARBA" id="ARBA00023229"/>
    </source>
</evidence>
<sequence>MTKDDQMPFEAALVARAGPLEALLRQLLDERPHSGEIARPEHLMAAMRHGVLNGGKRLRPFLVLESAALFSADGEAALRVAAALECVHCYSLIHDDLPAMDDDDLRRGQPTVHKAFDEATAILAGDALLTLAFDIIADEATALPAERRAALVLALARAAGAGGMVGGQTLDLEAEHIRPDEAGIIRLQAMKTGALMRFACEAGAIIAGAPPADRERLAEFGSAIGLAFQLADDLLDLTADASQMGKATGKDAAAGKATLVALHGADWARGQLNGLVDQAHALLDPYGEDAALLKEAAKFVAARNN</sequence>
<keyword evidence="6" id="KW-0414">Isoprene biosynthesis</keyword>
<dbReference type="OrthoDB" id="9805316at2"/>
<dbReference type="GO" id="GO:0004659">
    <property type="term" value="F:prenyltransferase activity"/>
    <property type="evidence" value="ECO:0007669"/>
    <property type="project" value="InterPro"/>
</dbReference>
<reference evidence="9 10" key="1">
    <citation type="submission" date="2018-03" db="EMBL/GenBank/DDBJ databases">
        <title>Genome sequence of the symbiotic type strain Mesorhizobium helmanticense CSLC115NT isolated from Lotus corniculatus nodules.</title>
        <authorList>
            <person name="Sannazzaro A.I."/>
            <person name="Torres Tejerizo G.A."/>
            <person name="Dip D."/>
            <person name="Caballero M."/>
            <person name="Pistorio M."/>
            <person name="Estrella M.J."/>
        </authorList>
    </citation>
    <scope>NUCLEOTIDE SEQUENCE [LARGE SCALE GENOMIC DNA]</scope>
    <source>
        <strain evidence="9 10">CSLC115N</strain>
    </source>
</reference>
<dbReference type="CDD" id="cd00685">
    <property type="entry name" value="Trans_IPPS_HT"/>
    <property type="match status" value="1"/>
</dbReference>
<evidence type="ECO:0000313" key="10">
    <source>
        <dbReference type="Proteomes" id="UP000240259"/>
    </source>
</evidence>
<dbReference type="AlphaFoldDB" id="A0A2T4ITH8"/>
<dbReference type="PANTHER" id="PTHR43281:SF1">
    <property type="entry name" value="FARNESYL DIPHOSPHATE SYNTHASE"/>
    <property type="match status" value="1"/>
</dbReference>
<keyword evidence="3 8" id="KW-0808">Transferase</keyword>
<dbReference type="GO" id="GO:0016114">
    <property type="term" value="P:terpenoid biosynthetic process"/>
    <property type="evidence" value="ECO:0007669"/>
    <property type="project" value="UniProtKB-ARBA"/>
</dbReference>
<evidence type="ECO:0000256" key="4">
    <source>
        <dbReference type="ARBA" id="ARBA00022723"/>
    </source>
</evidence>
<evidence type="ECO:0000256" key="3">
    <source>
        <dbReference type="ARBA" id="ARBA00022679"/>
    </source>
</evidence>
<evidence type="ECO:0000256" key="8">
    <source>
        <dbReference type="RuleBase" id="RU004466"/>
    </source>
</evidence>
<dbReference type="RefSeq" id="WP_107650553.1">
    <property type="nucleotide sequence ID" value="NZ_PZJX01000031.1"/>
</dbReference>
<keyword evidence="10" id="KW-1185">Reference proteome</keyword>
<dbReference type="FunFam" id="1.10.600.10:FF:000001">
    <property type="entry name" value="Geranylgeranyl diphosphate synthase"/>
    <property type="match status" value="1"/>
</dbReference>
<dbReference type="EMBL" id="PZJX01000031">
    <property type="protein sequence ID" value="PTE08964.1"/>
    <property type="molecule type" value="Genomic_DNA"/>
</dbReference>
<dbReference type="InterPro" id="IPR008949">
    <property type="entry name" value="Isoprenoid_synthase_dom_sf"/>
</dbReference>
<dbReference type="SFLD" id="SFLDG01017">
    <property type="entry name" value="Polyprenyl_Transferase_Like"/>
    <property type="match status" value="1"/>
</dbReference>
<dbReference type="Proteomes" id="UP000240259">
    <property type="component" value="Unassembled WGS sequence"/>
</dbReference>
<evidence type="ECO:0000256" key="2">
    <source>
        <dbReference type="ARBA" id="ARBA00006706"/>
    </source>
</evidence>
<dbReference type="PANTHER" id="PTHR43281">
    <property type="entry name" value="FARNESYL DIPHOSPHATE SYNTHASE"/>
    <property type="match status" value="1"/>
</dbReference>
<evidence type="ECO:0000256" key="1">
    <source>
        <dbReference type="ARBA" id="ARBA00001946"/>
    </source>
</evidence>
<dbReference type="GO" id="GO:0005737">
    <property type="term" value="C:cytoplasm"/>
    <property type="evidence" value="ECO:0007669"/>
    <property type="project" value="UniProtKB-ARBA"/>
</dbReference>
<organism evidence="9 10">
    <name type="scientific">Mesorhizobium helmanticense</name>
    <dbReference type="NCBI Taxonomy" id="1776423"/>
    <lineage>
        <taxon>Bacteria</taxon>
        <taxon>Pseudomonadati</taxon>
        <taxon>Pseudomonadota</taxon>
        <taxon>Alphaproteobacteria</taxon>
        <taxon>Hyphomicrobiales</taxon>
        <taxon>Phyllobacteriaceae</taxon>
        <taxon>Mesorhizobium</taxon>
    </lineage>
</organism>
<evidence type="ECO:0000313" key="9">
    <source>
        <dbReference type="EMBL" id="PTE08964.1"/>
    </source>
</evidence>
<accession>A0A2T4ITH8</accession>
<dbReference type="InterPro" id="IPR000092">
    <property type="entry name" value="Polyprenyl_synt"/>
</dbReference>
<keyword evidence="4" id="KW-0479">Metal-binding</keyword>
<dbReference type="PROSITE" id="PS00444">
    <property type="entry name" value="POLYPRENYL_SYNTHASE_2"/>
    <property type="match status" value="1"/>
</dbReference>
<protein>
    <recommendedName>
        <fullName evidence="7">Probable farnesyl diphosphate synthase</fullName>
    </recommendedName>
</protein>
<dbReference type="NCBIfam" id="NF045485">
    <property type="entry name" value="FPPsyn"/>
    <property type="match status" value="1"/>
</dbReference>
<proteinExistence type="inferred from homology"/>
<comment type="similarity">
    <text evidence="2 8">Belongs to the FPP/GGPP synthase family.</text>
</comment>
<dbReference type="PROSITE" id="PS00723">
    <property type="entry name" value="POLYPRENYL_SYNTHASE_1"/>
    <property type="match status" value="1"/>
</dbReference>
<dbReference type="InterPro" id="IPR033749">
    <property type="entry name" value="Polyprenyl_synt_CS"/>
</dbReference>
<dbReference type="InterPro" id="IPR053378">
    <property type="entry name" value="Prenyl_diphosphate_synthase"/>
</dbReference>
<comment type="caution">
    <text evidence="9">The sequence shown here is derived from an EMBL/GenBank/DDBJ whole genome shotgun (WGS) entry which is preliminary data.</text>
</comment>
<name>A0A2T4ITH8_9HYPH</name>
<gene>
    <name evidence="9" type="ORF">C9427_18460</name>
</gene>
<dbReference type="GO" id="GO:0046872">
    <property type="term" value="F:metal ion binding"/>
    <property type="evidence" value="ECO:0007669"/>
    <property type="project" value="UniProtKB-KW"/>
</dbReference>
<dbReference type="SFLD" id="SFLDS00005">
    <property type="entry name" value="Isoprenoid_Synthase_Type_I"/>
    <property type="match status" value="1"/>
</dbReference>
<comment type="cofactor">
    <cofactor evidence="1">
        <name>Mg(2+)</name>
        <dbReference type="ChEBI" id="CHEBI:18420"/>
    </cofactor>
</comment>
<dbReference type="Pfam" id="PF00348">
    <property type="entry name" value="polyprenyl_synt"/>
    <property type="match status" value="1"/>
</dbReference>
<evidence type="ECO:0000256" key="7">
    <source>
        <dbReference type="ARBA" id="ARBA00069024"/>
    </source>
</evidence>
<dbReference type="Gene3D" id="1.10.600.10">
    <property type="entry name" value="Farnesyl Diphosphate Synthase"/>
    <property type="match status" value="1"/>
</dbReference>
<dbReference type="SUPFAM" id="SSF48576">
    <property type="entry name" value="Terpenoid synthases"/>
    <property type="match status" value="1"/>
</dbReference>